<dbReference type="OrthoDB" id="10261556at2759"/>
<evidence type="ECO:0000256" key="9">
    <source>
        <dbReference type="ARBA" id="ARBA00049360"/>
    </source>
</evidence>
<evidence type="ECO:0000256" key="2">
    <source>
        <dbReference type="ARBA" id="ARBA00022741"/>
    </source>
</evidence>
<feature type="domain" description="Helicase ATP-binding" evidence="12">
    <location>
        <begin position="26"/>
        <end position="201"/>
    </location>
</feature>
<proteinExistence type="inferred from homology"/>
<organism evidence="15">
    <name type="scientific">Fopius arisanus</name>
    <dbReference type="NCBI Taxonomy" id="64838"/>
    <lineage>
        <taxon>Eukaryota</taxon>
        <taxon>Metazoa</taxon>
        <taxon>Ecdysozoa</taxon>
        <taxon>Arthropoda</taxon>
        <taxon>Hexapoda</taxon>
        <taxon>Insecta</taxon>
        <taxon>Pterygota</taxon>
        <taxon>Neoptera</taxon>
        <taxon>Endopterygota</taxon>
        <taxon>Hymenoptera</taxon>
        <taxon>Apocrita</taxon>
        <taxon>Ichneumonoidea</taxon>
        <taxon>Braconidae</taxon>
        <taxon>Opiinae</taxon>
        <taxon>Fopius</taxon>
    </lineage>
</organism>
<evidence type="ECO:0000313" key="18">
    <source>
        <dbReference type="RefSeq" id="XP_011312253.1"/>
    </source>
</evidence>
<dbReference type="GO" id="GO:0043138">
    <property type="term" value="F:3'-5' DNA helicase activity"/>
    <property type="evidence" value="ECO:0007669"/>
    <property type="project" value="UniProtKB-EC"/>
</dbReference>
<evidence type="ECO:0000256" key="6">
    <source>
        <dbReference type="ARBA" id="ARBA00023125"/>
    </source>
</evidence>
<reference evidence="15" key="1">
    <citation type="submission" date="2015-01" db="EMBL/GenBank/DDBJ databases">
        <title>Transcriptome Assembly of Fopius arisanus.</title>
        <authorList>
            <person name="Geib S."/>
        </authorList>
    </citation>
    <scope>NUCLEOTIDE SEQUENCE</scope>
</reference>
<dbReference type="EMBL" id="GBYB01004098">
    <property type="protein sequence ID" value="JAG73865.1"/>
    <property type="molecule type" value="Transcribed_RNA"/>
</dbReference>
<dbReference type="GO" id="GO:0009378">
    <property type="term" value="F:four-way junction helicase activity"/>
    <property type="evidence" value="ECO:0007669"/>
    <property type="project" value="TreeGrafter"/>
</dbReference>
<dbReference type="EMBL" id="GBYB01004096">
    <property type="protein sequence ID" value="JAG73863.1"/>
    <property type="molecule type" value="Transcribed_RNA"/>
</dbReference>
<dbReference type="InterPro" id="IPR001650">
    <property type="entry name" value="Helicase_C-like"/>
</dbReference>
<evidence type="ECO:0000313" key="16">
    <source>
        <dbReference type="EMBL" id="JAG73865.1"/>
    </source>
</evidence>
<evidence type="ECO:0000313" key="14">
    <source>
        <dbReference type="EMBL" id="JAG73012.1"/>
    </source>
</evidence>
<dbReference type="SMART" id="SM00490">
    <property type="entry name" value="HELICc"/>
    <property type="match status" value="1"/>
</dbReference>
<keyword evidence="5 10" id="KW-0067">ATP-binding</keyword>
<sequence>MMLKQALKNIFGHEDFKSEIQAQATATINNGKQDVYVCMPTGGGKSLCFQLPAALKTNSITLVISPLLALVKNQVDFLNSKGIKACALNSATRSKDKKAILEALFLKKLSIKLLYVTPEMCTQQHFKDLLARMHKAKKISHIVVDEAHCLSEWGHDFRPSYRQLGNLREILPGVPIATFTATATKEVVDDILKTLKMNAIKLSTPVFRENLFYDVFFLDILPNPAEHLKKFIIQCLGSPDEKNCGIIYCRKKETTEELAKTLTEAGIPTLAYHAGLTTKSRAEAQDKWTLGEVPVIAATCSFGMGVDKGSVRLVVHWTVPSSIAAYYQESGRAGRDGRAASCRIYFSRDEYKAIDYLTRTTEPGSTLDIAKEKHKSFEKMVAYCLEPKCRHTVFSKYFADRPPQCKKRCDVCIDQLLIKNRIADFKRSQSLKPQPNISPLEGIVLPKYDNQEVEEGKTLSREQLRAMEKKESKDLIVQQFALRRGKLCTEELIRKQNLYDAKKAKVLAAESTDRKVKGLTVQSRENCLGQLTEALLHNSKLFMESSSGTLPEARVELIARNVEYITLSKTKVANKYKLDMSQIVAAVKKATRNQLVCDHFHEFQDSEGQGDDEEGNKEKCRTNNFKTGGENFKCEFQTVSTSRDSQISQKREISHSGKSESDLRLDDISTFEKNVLCEFRKASELTGTSGAGTSHKIIKSGCRKTSPIATVAINDDSSCKGSENKGTGNAEFTVTTELINNFIKIKGETLKKKQDTIRKYLVKIEKAHQSNPLESSDPPKKSHPVDDNKNNKRAFDSTVDVSSDNISRKMFKPNSRISGSDGMAMKKKFEKTGNLSTAEILTNYLMKYFPSKHIPDRKSFIRVHATIHHLITQKNIIVKGEIQTFACNYLKSL</sequence>
<dbReference type="FunFam" id="3.40.50.300:FF:001389">
    <property type="entry name" value="ATP-dependent DNA helicase RecQ"/>
    <property type="match status" value="1"/>
</dbReference>
<evidence type="ECO:0000256" key="7">
    <source>
        <dbReference type="ARBA" id="ARBA00023242"/>
    </source>
</evidence>
<evidence type="ECO:0000259" key="13">
    <source>
        <dbReference type="PROSITE" id="PS51194"/>
    </source>
</evidence>
<evidence type="ECO:0000313" key="17">
    <source>
        <dbReference type="Proteomes" id="UP000694866"/>
    </source>
</evidence>
<dbReference type="EMBL" id="GBYB01003245">
    <property type="protein sequence ID" value="JAG73012.1"/>
    <property type="molecule type" value="Transcribed_RNA"/>
</dbReference>
<dbReference type="Gene3D" id="3.40.50.300">
    <property type="entry name" value="P-loop containing nucleotide triphosphate hydrolases"/>
    <property type="match status" value="2"/>
</dbReference>
<dbReference type="GO" id="GO:0005634">
    <property type="term" value="C:nucleus"/>
    <property type="evidence" value="ECO:0007669"/>
    <property type="project" value="UniProtKB-SubCell"/>
</dbReference>
<dbReference type="InterPro" id="IPR004589">
    <property type="entry name" value="DNA_helicase_ATP-dep_RecQ"/>
</dbReference>
<name>A0A0C9RB52_9HYME</name>
<dbReference type="KEGG" id="fas:105272070"/>
<protein>
    <recommendedName>
        <fullName evidence="10">ATP-dependent DNA helicase</fullName>
        <ecNumber evidence="10">5.6.2.4</ecNumber>
    </recommendedName>
</protein>
<evidence type="ECO:0000256" key="11">
    <source>
        <dbReference type="SAM" id="MobiDB-lite"/>
    </source>
</evidence>
<comment type="subcellular location">
    <subcellularLocation>
        <location evidence="10">Nucleus</location>
    </subcellularLocation>
</comment>
<dbReference type="InterPro" id="IPR002464">
    <property type="entry name" value="DNA/RNA_helicase_DEAH_CS"/>
</dbReference>
<dbReference type="Pfam" id="PF16124">
    <property type="entry name" value="RecQ_Zn_bind"/>
    <property type="match status" value="1"/>
</dbReference>
<dbReference type="GeneID" id="105272070"/>
<keyword evidence="2 10" id="KW-0547">Nucleotide-binding</keyword>
<evidence type="ECO:0000256" key="3">
    <source>
        <dbReference type="ARBA" id="ARBA00022801"/>
    </source>
</evidence>
<dbReference type="GO" id="GO:0016787">
    <property type="term" value="F:hydrolase activity"/>
    <property type="evidence" value="ECO:0007669"/>
    <property type="project" value="UniProtKB-KW"/>
</dbReference>
<keyword evidence="3 10" id="KW-0378">Hydrolase</keyword>
<feature type="region of interest" description="Disordered" evidence="11">
    <location>
        <begin position="768"/>
        <end position="796"/>
    </location>
</feature>
<dbReference type="InterPro" id="IPR032284">
    <property type="entry name" value="RecQ_Zn-bd"/>
</dbReference>
<evidence type="ECO:0000256" key="5">
    <source>
        <dbReference type="ARBA" id="ARBA00022840"/>
    </source>
</evidence>
<evidence type="ECO:0000313" key="15">
    <source>
        <dbReference type="EMBL" id="JAG73863.1"/>
    </source>
</evidence>
<evidence type="ECO:0000256" key="10">
    <source>
        <dbReference type="RuleBase" id="RU364117"/>
    </source>
</evidence>
<dbReference type="PROSITE" id="PS51194">
    <property type="entry name" value="HELICASE_CTER"/>
    <property type="match status" value="1"/>
</dbReference>
<evidence type="ECO:0000259" key="12">
    <source>
        <dbReference type="PROSITE" id="PS51192"/>
    </source>
</evidence>
<dbReference type="PANTHER" id="PTHR13710:SF152">
    <property type="entry name" value="ATP-DEPENDENT DNA HELICASE Q5"/>
    <property type="match status" value="1"/>
</dbReference>
<keyword evidence="17" id="KW-1185">Reference proteome</keyword>
<dbReference type="Proteomes" id="UP000694866">
    <property type="component" value="Unplaced"/>
</dbReference>
<dbReference type="AlphaFoldDB" id="A0A0C9RB52"/>
<feature type="domain" description="Helicase C-terminal" evidence="13">
    <location>
        <begin position="227"/>
        <end position="381"/>
    </location>
</feature>
<dbReference type="CDD" id="cd17920">
    <property type="entry name" value="DEXHc_RecQ"/>
    <property type="match status" value="1"/>
</dbReference>
<dbReference type="PROSITE" id="PS51192">
    <property type="entry name" value="HELICASE_ATP_BIND_1"/>
    <property type="match status" value="1"/>
</dbReference>
<dbReference type="EC" id="5.6.2.4" evidence="10"/>
<evidence type="ECO:0000256" key="1">
    <source>
        <dbReference type="ARBA" id="ARBA00005446"/>
    </source>
</evidence>
<keyword evidence="7 10" id="KW-0539">Nucleus</keyword>
<dbReference type="GO" id="GO:0005524">
    <property type="term" value="F:ATP binding"/>
    <property type="evidence" value="ECO:0007669"/>
    <property type="project" value="UniProtKB-KW"/>
</dbReference>
<dbReference type="Pfam" id="PF00271">
    <property type="entry name" value="Helicase_C"/>
    <property type="match status" value="1"/>
</dbReference>
<evidence type="ECO:0000256" key="4">
    <source>
        <dbReference type="ARBA" id="ARBA00022806"/>
    </source>
</evidence>
<comment type="catalytic activity">
    <reaction evidence="9 10">
        <text>ATP + H2O = ADP + phosphate + H(+)</text>
        <dbReference type="Rhea" id="RHEA:13065"/>
        <dbReference type="ChEBI" id="CHEBI:15377"/>
        <dbReference type="ChEBI" id="CHEBI:15378"/>
        <dbReference type="ChEBI" id="CHEBI:30616"/>
        <dbReference type="ChEBI" id="CHEBI:43474"/>
        <dbReference type="ChEBI" id="CHEBI:456216"/>
    </reaction>
</comment>
<dbReference type="NCBIfam" id="TIGR00614">
    <property type="entry name" value="recQ_fam"/>
    <property type="match status" value="1"/>
</dbReference>
<accession>A0A9R1TNK9</accession>
<comment type="similarity">
    <text evidence="1 10">Belongs to the helicase family. RecQ subfamily.</text>
</comment>
<dbReference type="Pfam" id="PF00270">
    <property type="entry name" value="DEAD"/>
    <property type="match status" value="1"/>
</dbReference>
<dbReference type="InterPro" id="IPR014001">
    <property type="entry name" value="Helicase_ATP-bd"/>
</dbReference>
<feature type="compositionally biased region" description="Basic and acidic residues" evidence="11">
    <location>
        <begin position="777"/>
        <end position="795"/>
    </location>
</feature>
<comment type="catalytic activity">
    <reaction evidence="8 10">
        <text>Couples ATP hydrolysis with the unwinding of duplex DNA by translocating in the 3'-5' direction.</text>
        <dbReference type="EC" id="5.6.2.4"/>
    </reaction>
</comment>
<dbReference type="InterPro" id="IPR011545">
    <property type="entry name" value="DEAD/DEAH_box_helicase_dom"/>
</dbReference>
<keyword evidence="4 10" id="KW-0347">Helicase</keyword>
<dbReference type="GO" id="GO:0003677">
    <property type="term" value="F:DNA binding"/>
    <property type="evidence" value="ECO:0007669"/>
    <property type="project" value="UniProtKB-KW"/>
</dbReference>
<dbReference type="GO" id="GO:0005694">
    <property type="term" value="C:chromosome"/>
    <property type="evidence" value="ECO:0007669"/>
    <property type="project" value="TreeGrafter"/>
</dbReference>
<dbReference type="GO" id="GO:0000724">
    <property type="term" value="P:double-strand break repair via homologous recombination"/>
    <property type="evidence" value="ECO:0007669"/>
    <property type="project" value="TreeGrafter"/>
</dbReference>
<dbReference type="PROSITE" id="PS00690">
    <property type="entry name" value="DEAH_ATP_HELICASE"/>
    <property type="match status" value="1"/>
</dbReference>
<dbReference type="InterPro" id="IPR027417">
    <property type="entry name" value="P-loop_NTPase"/>
</dbReference>
<reference evidence="18" key="2">
    <citation type="submission" date="2025-04" db="UniProtKB">
        <authorList>
            <consortium name="RefSeq"/>
        </authorList>
    </citation>
    <scope>IDENTIFICATION</scope>
    <source>
        <strain evidence="18">USDA-PBARC FA_bdor</strain>
        <tissue evidence="18">Whole organism</tissue>
    </source>
</reference>
<dbReference type="RefSeq" id="XP_011312253.1">
    <property type="nucleotide sequence ID" value="XM_011313951.1"/>
</dbReference>
<dbReference type="SMART" id="SM00487">
    <property type="entry name" value="DEXDc"/>
    <property type="match status" value="1"/>
</dbReference>
<dbReference type="PANTHER" id="PTHR13710">
    <property type="entry name" value="DNA HELICASE RECQ FAMILY MEMBER"/>
    <property type="match status" value="1"/>
</dbReference>
<evidence type="ECO:0000256" key="8">
    <source>
        <dbReference type="ARBA" id="ARBA00034617"/>
    </source>
</evidence>
<accession>A0A0C9RB52</accession>
<dbReference type="GO" id="GO:0005737">
    <property type="term" value="C:cytoplasm"/>
    <property type="evidence" value="ECO:0007669"/>
    <property type="project" value="TreeGrafter"/>
</dbReference>
<gene>
    <name evidence="15" type="primary">RECQL5_3</name>
    <name evidence="18" type="synonym">LOC105272070</name>
    <name evidence="14" type="synonym">RECQL5_0</name>
    <name evidence="16" type="synonym">RECQL5_5</name>
    <name evidence="15" type="ORF">g.30338</name>
    <name evidence="16" type="ORF">g.30341</name>
    <name evidence="14" type="ORF">g.30354</name>
</gene>
<keyword evidence="6" id="KW-0238">DNA-binding</keyword>
<dbReference type="SUPFAM" id="SSF52540">
    <property type="entry name" value="P-loop containing nucleoside triphosphate hydrolases"/>
    <property type="match status" value="1"/>
</dbReference>